<dbReference type="PANTHER" id="PTHR33371">
    <property type="entry name" value="INTERMEMBRANE PHOSPHOLIPID TRANSPORT SYSTEM BINDING PROTEIN MLAD-RELATED"/>
    <property type="match status" value="1"/>
</dbReference>
<keyword evidence="2" id="KW-0812">Transmembrane</keyword>
<proteinExistence type="predicted"/>
<dbReference type="InterPro" id="IPR003399">
    <property type="entry name" value="Mce/MlaD"/>
</dbReference>
<keyword evidence="6" id="KW-1185">Reference proteome</keyword>
<comment type="caution">
    <text evidence="5">The sequence shown here is derived from an EMBL/GenBank/DDBJ whole genome shotgun (WGS) entry which is preliminary data.</text>
</comment>
<dbReference type="InterPro" id="IPR024516">
    <property type="entry name" value="Mce_C"/>
</dbReference>
<evidence type="ECO:0000259" key="4">
    <source>
        <dbReference type="Pfam" id="PF11887"/>
    </source>
</evidence>
<evidence type="ECO:0000259" key="3">
    <source>
        <dbReference type="Pfam" id="PF02470"/>
    </source>
</evidence>
<feature type="transmembrane region" description="Helical" evidence="2">
    <location>
        <begin position="12"/>
        <end position="31"/>
    </location>
</feature>
<dbReference type="NCBIfam" id="TIGR00996">
    <property type="entry name" value="Mtu_fam_mce"/>
    <property type="match status" value="1"/>
</dbReference>
<dbReference type="AlphaFoldDB" id="A0A919SHJ5"/>
<name>A0A919SHJ5_9ACTN</name>
<reference evidence="5" key="1">
    <citation type="submission" date="2021-03" db="EMBL/GenBank/DDBJ databases">
        <title>Whole genome shotgun sequence of Actinoplanes auranticolor NBRC 12245.</title>
        <authorList>
            <person name="Komaki H."/>
            <person name="Tamura T."/>
        </authorList>
    </citation>
    <scope>NUCLEOTIDE SEQUENCE</scope>
    <source>
        <strain evidence="5">NBRC 12245</strain>
    </source>
</reference>
<dbReference type="GO" id="GO:0005576">
    <property type="term" value="C:extracellular region"/>
    <property type="evidence" value="ECO:0007669"/>
    <property type="project" value="TreeGrafter"/>
</dbReference>
<evidence type="ECO:0000256" key="2">
    <source>
        <dbReference type="SAM" id="Phobius"/>
    </source>
</evidence>
<dbReference type="Pfam" id="PF11887">
    <property type="entry name" value="Mce4_CUP1"/>
    <property type="match status" value="1"/>
</dbReference>
<gene>
    <name evidence="5" type="ORF">Aau02nite_47720</name>
</gene>
<dbReference type="PANTHER" id="PTHR33371:SF17">
    <property type="entry name" value="MCE-FAMILY PROTEIN MCE1B"/>
    <property type="match status" value="1"/>
</dbReference>
<dbReference type="RefSeq" id="WP_212990753.1">
    <property type="nucleotide sequence ID" value="NZ_BAABEA010000025.1"/>
</dbReference>
<evidence type="ECO:0000256" key="1">
    <source>
        <dbReference type="SAM" id="MobiDB-lite"/>
    </source>
</evidence>
<keyword evidence="2" id="KW-1133">Transmembrane helix</keyword>
<evidence type="ECO:0000313" key="5">
    <source>
        <dbReference type="EMBL" id="GIM71789.1"/>
    </source>
</evidence>
<feature type="domain" description="Mce/MlaD" evidence="3">
    <location>
        <begin position="38"/>
        <end position="114"/>
    </location>
</feature>
<feature type="domain" description="Mammalian cell entry C-terminal" evidence="4">
    <location>
        <begin position="122"/>
        <end position="282"/>
    </location>
</feature>
<protein>
    <submittedName>
        <fullName evidence="5">ABC transporter substrate-binding protein</fullName>
    </submittedName>
</protein>
<organism evidence="5 6">
    <name type="scientific">Actinoplanes auranticolor</name>
    <dbReference type="NCBI Taxonomy" id="47988"/>
    <lineage>
        <taxon>Bacteria</taxon>
        <taxon>Bacillati</taxon>
        <taxon>Actinomycetota</taxon>
        <taxon>Actinomycetes</taxon>
        <taxon>Micromonosporales</taxon>
        <taxon>Micromonosporaceae</taxon>
        <taxon>Actinoplanes</taxon>
    </lineage>
</organism>
<dbReference type="InterPro" id="IPR052336">
    <property type="entry name" value="MlaD_Phospholipid_Transporter"/>
</dbReference>
<dbReference type="EMBL" id="BOQL01000038">
    <property type="protein sequence ID" value="GIM71789.1"/>
    <property type="molecule type" value="Genomic_DNA"/>
</dbReference>
<dbReference type="GO" id="GO:0051701">
    <property type="term" value="P:biological process involved in interaction with host"/>
    <property type="evidence" value="ECO:0007669"/>
    <property type="project" value="TreeGrafter"/>
</dbReference>
<dbReference type="Proteomes" id="UP000681340">
    <property type="component" value="Unassembled WGS sequence"/>
</dbReference>
<sequence>MTKSIAGPAIKGTVFAVVTVITTAILGLSIANTSVGETRTYRAQFTDATGLSDGDDIRIAGVRVGQVTGIRVVDRRVAEVRFTVDATRTLPASVTATIKYRNLVGQRYITLAQGVGPVGEILAPDQTIPLGRTTPALDLTALFNGFRPLFQALAPEDVNQLANEVVQVLQGEDTTVDSLLAHTASLTSTLAAKDEVIGQVIDNLNAVLKTVNARGDKLSTLISTLQELVSGLAQDRKPIGQAIDAIGDLTTTTAGLLRSGREPLRQDIVSLGKVSATLSEGSELDTFLQRLPVKMENIGRTASYGSWLNFYLCSATVSGVSTSDGSPPPTGLPVTEARCR</sequence>
<keyword evidence="2" id="KW-0472">Membrane</keyword>
<dbReference type="InterPro" id="IPR005693">
    <property type="entry name" value="Mce"/>
</dbReference>
<feature type="region of interest" description="Disordered" evidence="1">
    <location>
        <begin position="320"/>
        <end position="340"/>
    </location>
</feature>
<dbReference type="Pfam" id="PF02470">
    <property type="entry name" value="MlaD"/>
    <property type="match status" value="1"/>
</dbReference>
<accession>A0A919SHJ5</accession>
<evidence type="ECO:0000313" key="6">
    <source>
        <dbReference type="Proteomes" id="UP000681340"/>
    </source>
</evidence>